<reference evidence="2" key="1">
    <citation type="journal article" date="2022" name="Mol. Ecol. Resour.">
        <title>The genomes of chicory, endive, great burdock and yacon provide insights into Asteraceae palaeo-polyploidization history and plant inulin production.</title>
        <authorList>
            <person name="Fan W."/>
            <person name="Wang S."/>
            <person name="Wang H."/>
            <person name="Wang A."/>
            <person name="Jiang F."/>
            <person name="Liu H."/>
            <person name="Zhao H."/>
            <person name="Xu D."/>
            <person name="Zhang Y."/>
        </authorList>
    </citation>
    <scope>NUCLEOTIDE SEQUENCE [LARGE SCALE GENOMIC DNA]</scope>
    <source>
        <strain evidence="2">cv. Niubang</strain>
    </source>
</reference>
<name>A0ACB8Y899_ARCLA</name>
<dbReference type="Proteomes" id="UP001055879">
    <property type="component" value="Linkage Group LG13"/>
</dbReference>
<dbReference type="EMBL" id="CM042059">
    <property type="protein sequence ID" value="KAI3680919.1"/>
    <property type="molecule type" value="Genomic_DNA"/>
</dbReference>
<comment type="caution">
    <text evidence="1">The sequence shown here is derived from an EMBL/GenBank/DDBJ whole genome shotgun (WGS) entry which is preliminary data.</text>
</comment>
<evidence type="ECO:0000313" key="2">
    <source>
        <dbReference type="Proteomes" id="UP001055879"/>
    </source>
</evidence>
<gene>
    <name evidence="1" type="ORF">L6452_35698</name>
</gene>
<reference evidence="1 2" key="2">
    <citation type="journal article" date="2022" name="Mol. Ecol. Resour.">
        <title>The genomes of chicory, endive, great burdock and yacon provide insights into Asteraceae paleo-polyploidization history and plant inulin production.</title>
        <authorList>
            <person name="Fan W."/>
            <person name="Wang S."/>
            <person name="Wang H."/>
            <person name="Wang A."/>
            <person name="Jiang F."/>
            <person name="Liu H."/>
            <person name="Zhao H."/>
            <person name="Xu D."/>
            <person name="Zhang Y."/>
        </authorList>
    </citation>
    <scope>NUCLEOTIDE SEQUENCE [LARGE SCALE GENOMIC DNA]</scope>
    <source>
        <strain evidence="2">cv. Niubang</strain>
    </source>
</reference>
<protein>
    <submittedName>
        <fullName evidence="1">Uncharacterized protein</fullName>
    </submittedName>
</protein>
<organism evidence="1 2">
    <name type="scientific">Arctium lappa</name>
    <name type="common">Greater burdock</name>
    <name type="synonym">Lappa major</name>
    <dbReference type="NCBI Taxonomy" id="4217"/>
    <lineage>
        <taxon>Eukaryota</taxon>
        <taxon>Viridiplantae</taxon>
        <taxon>Streptophyta</taxon>
        <taxon>Embryophyta</taxon>
        <taxon>Tracheophyta</taxon>
        <taxon>Spermatophyta</taxon>
        <taxon>Magnoliopsida</taxon>
        <taxon>eudicotyledons</taxon>
        <taxon>Gunneridae</taxon>
        <taxon>Pentapetalae</taxon>
        <taxon>asterids</taxon>
        <taxon>campanulids</taxon>
        <taxon>Asterales</taxon>
        <taxon>Asteraceae</taxon>
        <taxon>Carduoideae</taxon>
        <taxon>Cardueae</taxon>
        <taxon>Arctiinae</taxon>
        <taxon>Arctium</taxon>
    </lineage>
</organism>
<sequence>MYANLLLFLGYLENVSFPKALGMDDSKMAKNTQFCSACSLMYMHTGFNRFKCYFLHMHGSVVRDVRFFFTLLKNGTNEVAGEWRCKSFYALFHF</sequence>
<evidence type="ECO:0000313" key="1">
    <source>
        <dbReference type="EMBL" id="KAI3680919.1"/>
    </source>
</evidence>
<accession>A0ACB8Y899</accession>
<keyword evidence="2" id="KW-1185">Reference proteome</keyword>
<proteinExistence type="predicted"/>